<dbReference type="EMBL" id="LNQL01000007">
    <property type="protein sequence ID" value="KSU47674.1"/>
    <property type="molecule type" value="Genomic_DNA"/>
</dbReference>
<dbReference type="GO" id="GO:0016787">
    <property type="term" value="F:hydrolase activity"/>
    <property type="evidence" value="ECO:0007669"/>
    <property type="project" value="InterPro"/>
</dbReference>
<sequence>MEVVIFLAKIKNCEKKLGSNRLSITLDNKNKFISPEEVSASWKDNYTEKVSRNKGEVGLRVPQFGALSAIRAHWTTSMAPATIVLPTGTGKSETIFSTIVSERITSSLIIVPSNYLREQLYEGAKTFGILPKLEMISANALLPTTLMYKSKPKKEDEDLLLEYILNSNIIVTTPRMLSTMSPKIMKHLVQKVDVVFFDEAHHLAAKEWSSVREMFIENKILQFTATPFRNDGKKIDGKIIFNYDLLLAQKAGYFMPIDFYPIKEFDEQKSDLEIANTSIKLLEKDIDEGFNHILLARANTQKRADELYKNIYSSFTHHNPVVIHANISPAERKERMQSIKDGKSKIVVCVDMFGEGIDIPTLKIAAIHDKYKSLPITLQFIGRFARSGKKKLGNAKLITNIAIDNLKESVEELYHQNSDWNQLLNVHSSNAITKEIETDEFYNSFKKGHMKDIDLSQIKIKVSTRIFRNLSDEIDINRWEDVLDKTRTTNLINVQDNVFVFIEEIESKVPWSDQKNIFQYGYDFFVIFYDVEKKLIHINETDISKGNRLIEKIFKETAAVKGDLIYRSLNNINRLMIGTLGLKQRPSGRISFRMFAGSDIKSGISESVASGSTKSNLFGYGFQDGKRISIGCSYKGKVWMRWVERIGFWKEWCKSIGSKILDDSISTDEILKNSLVTEQIYNFPKGKPYKILLPESIETSNSLSKKFYIEKENKHYPFFNAELRNPRILNNKLHFELWINERKYTFAQIITKNSFSFIQVEGDELFVISSQTNKVKATEYFFHNSPEISFIQNDGAVVVIQENLSTTISSKKGIQLNLDKLISIDWTQLGVDIKSESQGINKKSDSIQYATINNIVDQSSDVIFDDDGSGEIADVVSIQIDQKTKKISFDFYHCKYSDGIKPGARVKDLYEVCGQAEKSIIWNDNIIELIDRMIYRENARRKNHSISRFEKGDLNTLNTIKKMVRSGFETRLNISIVQPGVSKSKLTESMKQVIISTDSHLIDTYGIRLSCYFNN</sequence>
<accession>A0A0V8GBY4</accession>
<dbReference type="InterPro" id="IPR014001">
    <property type="entry name" value="Helicase_ATP-bd"/>
</dbReference>
<dbReference type="InterPro" id="IPR050742">
    <property type="entry name" value="Helicase_Restrict-Modif_Enz"/>
</dbReference>
<dbReference type="GO" id="GO:0003677">
    <property type="term" value="F:DNA binding"/>
    <property type="evidence" value="ECO:0007669"/>
    <property type="project" value="InterPro"/>
</dbReference>
<evidence type="ECO:0000313" key="4">
    <source>
        <dbReference type="Proteomes" id="UP000053797"/>
    </source>
</evidence>
<dbReference type="GO" id="GO:0005524">
    <property type="term" value="F:ATP binding"/>
    <property type="evidence" value="ECO:0007669"/>
    <property type="project" value="InterPro"/>
</dbReference>
<dbReference type="Pfam" id="PF04851">
    <property type="entry name" value="ResIII"/>
    <property type="match status" value="1"/>
</dbReference>
<dbReference type="Pfam" id="PF00271">
    <property type="entry name" value="Helicase_C"/>
    <property type="match status" value="1"/>
</dbReference>
<organism evidence="3 4">
    <name type="scientific">Exiguobacterium indicum</name>
    <dbReference type="NCBI Taxonomy" id="296995"/>
    <lineage>
        <taxon>Bacteria</taxon>
        <taxon>Bacillati</taxon>
        <taxon>Bacillota</taxon>
        <taxon>Bacilli</taxon>
        <taxon>Bacillales</taxon>
        <taxon>Bacillales Family XII. Incertae Sedis</taxon>
        <taxon>Exiguobacterium</taxon>
    </lineage>
</organism>
<proteinExistence type="predicted"/>
<dbReference type="AlphaFoldDB" id="A0A0V8GBY4"/>
<protein>
    <submittedName>
        <fullName evidence="3">Type III restriction endonuclease subunit R</fullName>
    </submittedName>
</protein>
<dbReference type="Gene3D" id="3.40.50.300">
    <property type="entry name" value="P-loop containing nucleotide triphosphate hydrolases"/>
    <property type="match status" value="2"/>
</dbReference>
<dbReference type="SMART" id="SM00490">
    <property type="entry name" value="HELICc"/>
    <property type="match status" value="1"/>
</dbReference>
<dbReference type="InterPro" id="IPR027417">
    <property type="entry name" value="P-loop_NTPase"/>
</dbReference>
<keyword evidence="3" id="KW-0378">Hydrolase</keyword>
<dbReference type="PANTHER" id="PTHR47396:SF1">
    <property type="entry name" value="ATP-DEPENDENT HELICASE IRC3-RELATED"/>
    <property type="match status" value="1"/>
</dbReference>
<dbReference type="PANTHER" id="PTHR47396">
    <property type="entry name" value="TYPE I RESTRICTION ENZYME ECOKI R PROTEIN"/>
    <property type="match status" value="1"/>
</dbReference>
<dbReference type="CDD" id="cd17926">
    <property type="entry name" value="DEXHc_RE"/>
    <property type="match status" value="1"/>
</dbReference>
<reference evidence="3 4" key="1">
    <citation type="journal article" date="2015" name="Int. J. Syst. Evol. Microbiol.">
        <title>Exiguobacterium enclense sp. nov., isolated from sediment.</title>
        <authorList>
            <person name="Dastager S.G."/>
            <person name="Mawlankar R."/>
            <person name="Sonalkar V.V."/>
            <person name="Thorat M.N."/>
            <person name="Mual P."/>
            <person name="Verma A."/>
            <person name="Krishnamurthi S."/>
            <person name="Tang S.K."/>
            <person name="Li W.J."/>
        </authorList>
    </citation>
    <scope>NUCLEOTIDE SEQUENCE [LARGE SCALE GENOMIC DNA]</scope>
    <source>
        <strain evidence="3 4">NIO-1109</strain>
    </source>
</reference>
<dbReference type="GO" id="GO:0004519">
    <property type="term" value="F:endonuclease activity"/>
    <property type="evidence" value="ECO:0007669"/>
    <property type="project" value="UniProtKB-KW"/>
</dbReference>
<dbReference type="PROSITE" id="PS51192">
    <property type="entry name" value="HELICASE_ATP_BIND_1"/>
    <property type="match status" value="1"/>
</dbReference>
<dbReference type="SUPFAM" id="SSF52540">
    <property type="entry name" value="P-loop containing nucleoside triphosphate hydrolases"/>
    <property type="match status" value="1"/>
</dbReference>
<dbReference type="SMART" id="SM00487">
    <property type="entry name" value="DEXDc"/>
    <property type="match status" value="1"/>
</dbReference>
<evidence type="ECO:0000313" key="3">
    <source>
        <dbReference type="EMBL" id="KSU47674.1"/>
    </source>
</evidence>
<dbReference type="InterPro" id="IPR001650">
    <property type="entry name" value="Helicase_C-like"/>
</dbReference>
<name>A0A0V8GBY4_9BACL</name>
<evidence type="ECO:0000259" key="2">
    <source>
        <dbReference type="PROSITE" id="PS51194"/>
    </source>
</evidence>
<keyword evidence="3" id="KW-0540">Nuclease</keyword>
<dbReference type="RefSeq" id="WP_058266033.1">
    <property type="nucleotide sequence ID" value="NZ_FMYN01000007.1"/>
</dbReference>
<dbReference type="GO" id="GO:0005829">
    <property type="term" value="C:cytosol"/>
    <property type="evidence" value="ECO:0007669"/>
    <property type="project" value="TreeGrafter"/>
</dbReference>
<comment type="caution">
    <text evidence="3">The sequence shown here is derived from an EMBL/GenBank/DDBJ whole genome shotgun (WGS) entry which is preliminary data.</text>
</comment>
<evidence type="ECO:0000259" key="1">
    <source>
        <dbReference type="PROSITE" id="PS51192"/>
    </source>
</evidence>
<keyword evidence="3" id="KW-0255">Endonuclease</keyword>
<dbReference type="OrthoDB" id="9802848at2"/>
<dbReference type="Proteomes" id="UP000053797">
    <property type="component" value="Unassembled WGS sequence"/>
</dbReference>
<feature type="domain" description="Helicase C-terminal" evidence="2">
    <location>
        <begin position="285"/>
        <end position="421"/>
    </location>
</feature>
<feature type="domain" description="Helicase ATP-binding" evidence="1">
    <location>
        <begin position="72"/>
        <end position="245"/>
    </location>
</feature>
<dbReference type="PROSITE" id="PS51194">
    <property type="entry name" value="HELICASE_CTER"/>
    <property type="match status" value="1"/>
</dbReference>
<gene>
    <name evidence="3" type="ORF">AS033_15580</name>
</gene>
<dbReference type="InterPro" id="IPR006935">
    <property type="entry name" value="Helicase/UvrB_N"/>
</dbReference>